<feature type="domain" description="YqaJ viral recombinase" evidence="1">
    <location>
        <begin position="112"/>
        <end position="250"/>
    </location>
</feature>
<dbReference type="InterPro" id="IPR011604">
    <property type="entry name" value="PDDEXK-like_dom_sf"/>
</dbReference>
<dbReference type="Proteomes" id="UP001207582">
    <property type="component" value="Unassembled WGS sequence"/>
</dbReference>
<evidence type="ECO:0000259" key="1">
    <source>
        <dbReference type="Pfam" id="PF09588"/>
    </source>
</evidence>
<protein>
    <submittedName>
        <fullName evidence="2">YqaJ viral recombinase family protein</fullName>
    </submittedName>
</protein>
<gene>
    <name evidence="2" type="ORF">OM960_13460</name>
</gene>
<evidence type="ECO:0000313" key="3">
    <source>
        <dbReference type="Proteomes" id="UP001207582"/>
    </source>
</evidence>
<reference evidence="2 3" key="1">
    <citation type="submission" date="2022-10" db="EMBL/GenBank/DDBJ databases">
        <title>Defluviimonas sp. CAU 1641 isolated from mud.</title>
        <authorList>
            <person name="Kim W."/>
        </authorList>
    </citation>
    <scope>NUCLEOTIDE SEQUENCE [LARGE SCALE GENOMIC DNA]</scope>
    <source>
        <strain evidence="2 3">CAU 1641</strain>
    </source>
</reference>
<dbReference type="InterPro" id="IPR011335">
    <property type="entry name" value="Restrct_endonuc-II-like"/>
</dbReference>
<evidence type="ECO:0000313" key="2">
    <source>
        <dbReference type="EMBL" id="MCW3782594.1"/>
    </source>
</evidence>
<dbReference type="EMBL" id="JAPDOG010000011">
    <property type="protein sequence ID" value="MCW3782594.1"/>
    <property type="molecule type" value="Genomic_DNA"/>
</dbReference>
<dbReference type="RefSeq" id="WP_264772328.1">
    <property type="nucleotide sequence ID" value="NZ_JAPDOG010000011.1"/>
</dbReference>
<dbReference type="InterPro" id="IPR019080">
    <property type="entry name" value="YqaJ_viral_recombinase"/>
</dbReference>
<proteinExistence type="predicted"/>
<name>A0ABT3J4I0_9RHOB</name>
<dbReference type="Pfam" id="PF09588">
    <property type="entry name" value="YqaJ"/>
    <property type="match status" value="1"/>
</dbReference>
<dbReference type="Gene3D" id="3.90.320.10">
    <property type="match status" value="1"/>
</dbReference>
<keyword evidence="3" id="KW-1185">Reference proteome</keyword>
<accession>A0ABT3J4I0</accession>
<comment type="caution">
    <text evidence="2">The sequence shown here is derived from an EMBL/GenBank/DDBJ whole genome shotgun (WGS) entry which is preliminary data.</text>
</comment>
<dbReference type="SUPFAM" id="SSF52980">
    <property type="entry name" value="Restriction endonuclease-like"/>
    <property type="match status" value="1"/>
</dbReference>
<organism evidence="2 3">
    <name type="scientific">Defluviimonas salinarum</name>
    <dbReference type="NCBI Taxonomy" id="2992147"/>
    <lineage>
        <taxon>Bacteria</taxon>
        <taxon>Pseudomonadati</taxon>
        <taxon>Pseudomonadota</taxon>
        <taxon>Alphaproteobacteria</taxon>
        <taxon>Rhodobacterales</taxon>
        <taxon>Paracoccaceae</taxon>
        <taxon>Albidovulum</taxon>
    </lineage>
</organism>
<sequence length="528" mass="57775">MTTPATPVSDAAPAAPAAEKAPAFPLAEALVLFRAFDAAADAEAAATPPADFAESRLRLAALIGALPQRAAIKDENVDRWLERTMRMAIGRMELEHGEGKATVADVHRHVLWHVRRASGIGGSEAGTVLKHFRGKRGTFGDAHNLVLEKLLILSPQPSTEEMARGVRAEPVLQQMYLAATGARTDKEALARLKGFRWDKRPASIGTPDDIVVMPDGVRRCVDYKCPSADVISEYEKTGVSEDYVCQLHHYGILAMAAGAKFDVMSVECFDARSFKIMSFPVAFDIDLAKELASSCHRIWHEFVMMGVVPDAPRPDTLALEDEAIVQFGVEAAMLKILGSEIEARQNDLISRIAVAGAEWHELATGKMDLKMASFDRLRKWDDGILKDIAEAAEVDLAGFMVDAKGLDTEVAERFLRDLHDGLAQGEDVGGLLADYLAAGVPVARKLEAEKLADHLEEIGISTLPAAKVQERFLLTRKKKGPEYERLVEAKTEIAQLVDGIEDMVREHAPRIILGERSPEEDTYEPEIA</sequence>